<comment type="caution">
    <text evidence="1">The sequence shown here is derived from an EMBL/GenBank/DDBJ whole genome shotgun (WGS) entry which is preliminary data.</text>
</comment>
<dbReference type="OrthoDB" id="922982at2"/>
<reference evidence="1 2" key="1">
    <citation type="submission" date="2017-10" db="EMBL/GenBank/DDBJ databases">
        <title>The draft genome sequence of Lewinella nigricans NBRC 102662.</title>
        <authorList>
            <person name="Wang K."/>
        </authorList>
    </citation>
    <scope>NUCLEOTIDE SEQUENCE [LARGE SCALE GENOMIC DNA]</scope>
    <source>
        <strain evidence="1 2">NBRC 102662</strain>
    </source>
</reference>
<dbReference type="Pfam" id="PF14054">
    <property type="entry name" value="DUF4249"/>
    <property type="match status" value="1"/>
</dbReference>
<dbReference type="EMBL" id="PDUD01000004">
    <property type="protein sequence ID" value="PHN07920.1"/>
    <property type="molecule type" value="Genomic_DNA"/>
</dbReference>
<proteinExistence type="predicted"/>
<evidence type="ECO:0008006" key="3">
    <source>
        <dbReference type="Google" id="ProtNLM"/>
    </source>
</evidence>
<dbReference type="InterPro" id="IPR025345">
    <property type="entry name" value="DUF4249"/>
</dbReference>
<protein>
    <recommendedName>
        <fullName evidence="3">DUF4249 domain-containing protein</fullName>
    </recommendedName>
</protein>
<evidence type="ECO:0000313" key="2">
    <source>
        <dbReference type="Proteomes" id="UP000223913"/>
    </source>
</evidence>
<accession>A0A2D0NHR5</accession>
<name>A0A2D0NHR5_FLAN2</name>
<dbReference type="AlphaFoldDB" id="A0A2D0NHR5"/>
<evidence type="ECO:0000313" key="1">
    <source>
        <dbReference type="EMBL" id="PHN07920.1"/>
    </source>
</evidence>
<organism evidence="1 2">
    <name type="scientific">Flavilitoribacter nigricans (strain ATCC 23147 / DSM 23189 / NBRC 102662 / NCIMB 1420 / SS-2)</name>
    <name type="common">Lewinella nigricans</name>
    <dbReference type="NCBI Taxonomy" id="1122177"/>
    <lineage>
        <taxon>Bacteria</taxon>
        <taxon>Pseudomonadati</taxon>
        <taxon>Bacteroidota</taxon>
        <taxon>Saprospiria</taxon>
        <taxon>Saprospirales</taxon>
        <taxon>Lewinellaceae</taxon>
        <taxon>Flavilitoribacter</taxon>
    </lineage>
</organism>
<dbReference type="RefSeq" id="WP_099148709.1">
    <property type="nucleotide sequence ID" value="NZ_PDUD01000004.1"/>
</dbReference>
<dbReference type="Proteomes" id="UP000223913">
    <property type="component" value="Unassembled WGS sequence"/>
</dbReference>
<dbReference type="PROSITE" id="PS51257">
    <property type="entry name" value="PROKAR_LIPOPROTEIN"/>
    <property type="match status" value="1"/>
</dbReference>
<keyword evidence="2" id="KW-1185">Reference proteome</keyword>
<gene>
    <name evidence="1" type="ORF">CRP01_03970</name>
</gene>
<sequence>MSSEKFVCPYRALAWGLWLLSAFLGSCLSEIELEVPDNEGDQIAIRGVVVAADTSETSYVEVKVSYVSSFEDTDGPDFLEGVSVSLMDDLGHEVDIPQREAGGFYLSFREAQNGLLPEPGRSYRIRVVTASSTYLSDWDLLHPVPKPTGVTQSSEIRNVLNDVGNLVEREFLSFQLSTPITSEGEGAYLKWSFSGTYQFTESKDLPRICFISEPLNLEKVVVFNGAAAREEELTDFLLLEKLYDYRFFEGYYLTVRQQSLSREAFQYWERIGEVVNRTGNLFEAPAGKVRGNIHHTENKDEEVFGYFYAVEEALIHYRAGPGQTTLYYLCSPQVSPMHDACLDCTAHPRASLQQPAYWK</sequence>